<comment type="subcellular location">
    <subcellularLocation>
        <location evidence="1">Membrane</location>
        <topology evidence="1">Multi-pass membrane protein</topology>
    </subcellularLocation>
</comment>
<feature type="region of interest" description="Disordered" evidence="5">
    <location>
        <begin position="1"/>
        <end position="64"/>
    </location>
</feature>
<evidence type="ECO:0000313" key="7">
    <source>
        <dbReference type="EMBL" id="KAG0647723.1"/>
    </source>
</evidence>
<feature type="transmembrane region" description="Helical" evidence="6">
    <location>
        <begin position="115"/>
        <end position="136"/>
    </location>
</feature>
<keyword evidence="3 6" id="KW-1133">Transmembrane helix</keyword>
<proteinExistence type="predicted"/>
<dbReference type="GO" id="GO:0005783">
    <property type="term" value="C:endoplasmic reticulum"/>
    <property type="evidence" value="ECO:0007669"/>
    <property type="project" value="TreeGrafter"/>
</dbReference>
<evidence type="ECO:0000256" key="1">
    <source>
        <dbReference type="ARBA" id="ARBA00004141"/>
    </source>
</evidence>
<comment type="caution">
    <text evidence="7">The sequence shown here is derived from an EMBL/GenBank/DDBJ whole genome shotgun (WGS) entry which is preliminary data.</text>
</comment>
<evidence type="ECO:0000256" key="5">
    <source>
        <dbReference type="SAM" id="MobiDB-lite"/>
    </source>
</evidence>
<name>A0A9P6VGY1_9HELO</name>
<evidence type="ECO:0000256" key="2">
    <source>
        <dbReference type="ARBA" id="ARBA00022692"/>
    </source>
</evidence>
<dbReference type="PANTHER" id="PTHR12714:SF9">
    <property type="entry name" value="PROTEIN-S-ISOPRENYLCYSTEINE O-METHYLTRANSFERASE"/>
    <property type="match status" value="1"/>
</dbReference>
<sequence length="233" mass="25466">MDSSNNSGNGTAHQPSQNDQNTSFSPSRNRRTNPFDLINSGGIGHRPAANMSSSPRERDSGNTIPAAHDLYDKQYLPSQPKSLSGIAARSFLLGISLAATSTLTIYLLQPSTYTPLWRAPFFIAVLSLFHYLEFWTTAAYNTREAKISSFLLSSNGLAYQGAHTFALLELLLEYYFFPGRDWLPSYLSLPLLSTGLTLVLIGQIIRSIAMRAAVRESTDTCGTRHISGSSGGH</sequence>
<dbReference type="AlphaFoldDB" id="A0A9P6VGY1"/>
<feature type="transmembrane region" description="Helical" evidence="6">
    <location>
        <begin position="183"/>
        <end position="205"/>
    </location>
</feature>
<dbReference type="GO" id="GO:0004671">
    <property type="term" value="F:protein C-terminal S-isoprenylcysteine carboxyl O-methyltransferase activity"/>
    <property type="evidence" value="ECO:0007669"/>
    <property type="project" value="TreeGrafter"/>
</dbReference>
<accession>A0A9P6VGY1</accession>
<dbReference type="Proteomes" id="UP000785200">
    <property type="component" value="Unassembled WGS sequence"/>
</dbReference>
<evidence type="ECO:0000313" key="8">
    <source>
        <dbReference type="Proteomes" id="UP000785200"/>
    </source>
</evidence>
<dbReference type="GO" id="GO:0016020">
    <property type="term" value="C:membrane"/>
    <property type="evidence" value="ECO:0007669"/>
    <property type="project" value="UniProtKB-SubCell"/>
</dbReference>
<evidence type="ECO:0000256" key="4">
    <source>
        <dbReference type="ARBA" id="ARBA00023136"/>
    </source>
</evidence>
<protein>
    <submittedName>
        <fullName evidence="7">Isoprenylcysteine carboxylmethyltransferase</fullName>
    </submittedName>
</protein>
<evidence type="ECO:0000256" key="3">
    <source>
        <dbReference type="ARBA" id="ARBA00022989"/>
    </source>
</evidence>
<feature type="transmembrane region" description="Helical" evidence="6">
    <location>
        <begin position="91"/>
        <end position="109"/>
    </location>
</feature>
<reference evidence="7" key="1">
    <citation type="submission" date="2019-07" db="EMBL/GenBank/DDBJ databases">
        <title>Hyphodiscus hymeniophilus genome sequencing and assembly.</title>
        <authorList>
            <person name="Kramer G."/>
            <person name="Nodwell J."/>
        </authorList>
    </citation>
    <scope>NUCLEOTIDE SEQUENCE</scope>
    <source>
        <strain evidence="7">ATCC 34498</strain>
    </source>
</reference>
<dbReference type="EMBL" id="VNKQ01000012">
    <property type="protein sequence ID" value="KAG0647723.1"/>
    <property type="molecule type" value="Genomic_DNA"/>
</dbReference>
<organism evidence="7 8">
    <name type="scientific">Hyphodiscus hymeniophilus</name>
    <dbReference type="NCBI Taxonomy" id="353542"/>
    <lineage>
        <taxon>Eukaryota</taxon>
        <taxon>Fungi</taxon>
        <taxon>Dikarya</taxon>
        <taxon>Ascomycota</taxon>
        <taxon>Pezizomycotina</taxon>
        <taxon>Leotiomycetes</taxon>
        <taxon>Helotiales</taxon>
        <taxon>Hyphodiscaceae</taxon>
        <taxon>Hyphodiscus</taxon>
    </lineage>
</organism>
<feature type="compositionally biased region" description="Polar residues" evidence="5">
    <location>
        <begin position="1"/>
        <end position="27"/>
    </location>
</feature>
<dbReference type="OrthoDB" id="422086at2759"/>
<keyword evidence="8" id="KW-1185">Reference proteome</keyword>
<keyword evidence="2 6" id="KW-0812">Transmembrane</keyword>
<keyword evidence="4 6" id="KW-0472">Membrane</keyword>
<evidence type="ECO:0000256" key="6">
    <source>
        <dbReference type="SAM" id="Phobius"/>
    </source>
</evidence>
<gene>
    <name evidence="7" type="ORF">D0Z07_6602</name>
</gene>
<dbReference type="PANTHER" id="PTHR12714">
    <property type="entry name" value="PROTEIN-S ISOPRENYLCYSTEINE O-METHYLTRANSFERASE"/>
    <property type="match status" value="1"/>
</dbReference>